<dbReference type="EMBL" id="FNPI01000025">
    <property type="protein sequence ID" value="SDZ65358.1"/>
    <property type="molecule type" value="Genomic_DNA"/>
</dbReference>
<evidence type="ECO:0000313" key="12">
    <source>
        <dbReference type="Proteomes" id="UP000198935"/>
    </source>
</evidence>
<evidence type="ECO:0000256" key="2">
    <source>
        <dbReference type="ARBA" id="ARBA00022490"/>
    </source>
</evidence>
<dbReference type="PANTHER" id="PTHR42713">
    <property type="entry name" value="HISTIDINE KINASE-RELATED"/>
    <property type="match status" value="1"/>
</dbReference>
<keyword evidence="5" id="KW-0805">Transcription regulation</keyword>
<dbReference type="CDD" id="cd17536">
    <property type="entry name" value="REC_YesN-like"/>
    <property type="match status" value="1"/>
</dbReference>
<name>A0A1H3USP9_9BACI</name>
<gene>
    <name evidence="11" type="ORF">SAMN05421736_12553</name>
</gene>
<evidence type="ECO:0000256" key="1">
    <source>
        <dbReference type="ARBA" id="ARBA00004496"/>
    </source>
</evidence>
<dbReference type="GO" id="GO:0003700">
    <property type="term" value="F:DNA-binding transcription factor activity"/>
    <property type="evidence" value="ECO:0007669"/>
    <property type="project" value="InterPro"/>
</dbReference>
<dbReference type="PRINTS" id="PR00032">
    <property type="entry name" value="HTHARAC"/>
</dbReference>
<dbReference type="PROSITE" id="PS00041">
    <property type="entry name" value="HTH_ARAC_FAMILY_1"/>
    <property type="match status" value="1"/>
</dbReference>
<keyword evidence="3 8" id="KW-0597">Phosphoprotein</keyword>
<dbReference type="Proteomes" id="UP000198935">
    <property type="component" value="Unassembled WGS sequence"/>
</dbReference>
<dbReference type="GO" id="GO:0005737">
    <property type="term" value="C:cytoplasm"/>
    <property type="evidence" value="ECO:0007669"/>
    <property type="project" value="UniProtKB-SubCell"/>
</dbReference>
<evidence type="ECO:0000256" key="5">
    <source>
        <dbReference type="ARBA" id="ARBA00023015"/>
    </source>
</evidence>
<accession>A0A1H3USP9</accession>
<keyword evidence="7" id="KW-0804">Transcription</keyword>
<dbReference type="Pfam" id="PF12833">
    <property type="entry name" value="HTH_18"/>
    <property type="match status" value="1"/>
</dbReference>
<dbReference type="SMART" id="SM00342">
    <property type="entry name" value="HTH_ARAC"/>
    <property type="match status" value="1"/>
</dbReference>
<proteinExistence type="predicted"/>
<dbReference type="PROSITE" id="PS50110">
    <property type="entry name" value="RESPONSE_REGULATORY"/>
    <property type="match status" value="1"/>
</dbReference>
<dbReference type="STRING" id="1503961.SAMN05421736_12553"/>
<dbReference type="InterPro" id="IPR018062">
    <property type="entry name" value="HTH_AraC-typ_CS"/>
</dbReference>
<dbReference type="InterPro" id="IPR020449">
    <property type="entry name" value="Tscrpt_reg_AraC-type_HTH"/>
</dbReference>
<dbReference type="InterPro" id="IPR011006">
    <property type="entry name" value="CheY-like_superfamily"/>
</dbReference>
<evidence type="ECO:0000256" key="4">
    <source>
        <dbReference type="ARBA" id="ARBA00023012"/>
    </source>
</evidence>
<feature type="modified residue" description="4-aspartylphosphate" evidence="8">
    <location>
        <position position="54"/>
    </location>
</feature>
<protein>
    <submittedName>
        <fullName evidence="11">Two-component system, response regulator YesN</fullName>
    </submittedName>
</protein>
<feature type="domain" description="Response regulatory" evidence="10">
    <location>
        <begin position="2"/>
        <end position="119"/>
    </location>
</feature>
<dbReference type="InterPro" id="IPR009057">
    <property type="entry name" value="Homeodomain-like_sf"/>
</dbReference>
<dbReference type="AlphaFoldDB" id="A0A1H3USP9"/>
<dbReference type="Pfam" id="PF00072">
    <property type="entry name" value="Response_reg"/>
    <property type="match status" value="1"/>
</dbReference>
<dbReference type="GO" id="GO:0043565">
    <property type="term" value="F:sequence-specific DNA binding"/>
    <property type="evidence" value="ECO:0007669"/>
    <property type="project" value="InterPro"/>
</dbReference>
<keyword evidence="4" id="KW-0902">Two-component regulatory system</keyword>
<evidence type="ECO:0000256" key="7">
    <source>
        <dbReference type="ARBA" id="ARBA00023163"/>
    </source>
</evidence>
<dbReference type="SUPFAM" id="SSF52172">
    <property type="entry name" value="CheY-like"/>
    <property type="match status" value="1"/>
</dbReference>
<dbReference type="InterPro" id="IPR001789">
    <property type="entry name" value="Sig_transdc_resp-reg_receiver"/>
</dbReference>
<dbReference type="SMART" id="SM00448">
    <property type="entry name" value="REC"/>
    <property type="match status" value="1"/>
</dbReference>
<dbReference type="Gene3D" id="3.40.50.2300">
    <property type="match status" value="1"/>
</dbReference>
<dbReference type="GO" id="GO:0000160">
    <property type="term" value="P:phosphorelay signal transduction system"/>
    <property type="evidence" value="ECO:0007669"/>
    <property type="project" value="UniProtKB-KW"/>
</dbReference>
<dbReference type="PROSITE" id="PS01124">
    <property type="entry name" value="HTH_ARAC_FAMILY_2"/>
    <property type="match status" value="1"/>
</dbReference>
<dbReference type="InterPro" id="IPR051552">
    <property type="entry name" value="HptR"/>
</dbReference>
<evidence type="ECO:0000259" key="10">
    <source>
        <dbReference type="PROSITE" id="PS50110"/>
    </source>
</evidence>
<sequence>MNVLIVDDEIQIRKGLKVKVNWEKEGFRLVGEASNGIEAMDILEKQPVDLIITDVRMPKADGLELARLCHKRYKHIKVIVLSGYADFEYVKTSMKEGVRDYLLKPVSPEELRAALRVMYRELEEEKKKRRELDHISRLANSHLQEAQEQYLLFLVMDEWEDAYLVKERLKQLQLEPLTQDEIKAQIITIEMRAEPKRVKELWHPFQLLSRETTQNQSSIYFFINPNYRYMIHFLVLINKETNIHHFISYFQQQAKKLMNIDTVIAVGQQANGLEKLTDSYISSLLSWSQSPIGILSQVVDSTSLYDDIYDLSADHQKRLINVIESLQLCKFKQHLEDIFEEIEHPSVWSFSFLANRTLFLLGSMAKKYDMESGKLKKWIWECQQDIWKYHSQDQVKESLNQLAASIIEQIRLARFSNGKLIVESIKHYLDEHYAAEITLTSLSMMYHMNSAYLSELFKSHIGENFSDYLTKVRMEKAKFFLKDPELKIIDIASLVGFSNSGYFSTVFKKYFGSTPVEYRKSLEVV</sequence>
<evidence type="ECO:0000259" key="9">
    <source>
        <dbReference type="PROSITE" id="PS01124"/>
    </source>
</evidence>
<dbReference type="SUPFAM" id="SSF46689">
    <property type="entry name" value="Homeodomain-like"/>
    <property type="match status" value="2"/>
</dbReference>
<comment type="subcellular location">
    <subcellularLocation>
        <location evidence="1">Cytoplasm</location>
    </subcellularLocation>
</comment>
<keyword evidence="12" id="KW-1185">Reference proteome</keyword>
<dbReference type="Gene3D" id="1.10.10.60">
    <property type="entry name" value="Homeodomain-like"/>
    <property type="match status" value="2"/>
</dbReference>
<evidence type="ECO:0000256" key="3">
    <source>
        <dbReference type="ARBA" id="ARBA00022553"/>
    </source>
</evidence>
<feature type="domain" description="HTH araC/xylS-type" evidence="9">
    <location>
        <begin position="423"/>
        <end position="521"/>
    </location>
</feature>
<dbReference type="OrthoDB" id="342399at2"/>
<evidence type="ECO:0000313" key="11">
    <source>
        <dbReference type="EMBL" id="SDZ65358.1"/>
    </source>
</evidence>
<reference evidence="12" key="1">
    <citation type="submission" date="2016-10" db="EMBL/GenBank/DDBJ databases">
        <authorList>
            <person name="Varghese N."/>
            <person name="Submissions S."/>
        </authorList>
    </citation>
    <scope>NUCLEOTIDE SEQUENCE [LARGE SCALE GENOMIC DNA]</scope>
    <source>
        <strain evidence="12">SP</strain>
    </source>
</reference>
<dbReference type="InterPro" id="IPR018060">
    <property type="entry name" value="HTH_AraC"/>
</dbReference>
<evidence type="ECO:0000256" key="6">
    <source>
        <dbReference type="ARBA" id="ARBA00023125"/>
    </source>
</evidence>
<dbReference type="PANTHER" id="PTHR42713:SF3">
    <property type="entry name" value="TRANSCRIPTIONAL REGULATORY PROTEIN HPTR"/>
    <property type="match status" value="1"/>
</dbReference>
<keyword evidence="6" id="KW-0238">DNA-binding</keyword>
<evidence type="ECO:0000256" key="8">
    <source>
        <dbReference type="PROSITE-ProRule" id="PRU00169"/>
    </source>
</evidence>
<keyword evidence="2" id="KW-0963">Cytoplasm</keyword>
<organism evidence="11 12">
    <name type="scientific">Evansella caseinilytica</name>
    <dbReference type="NCBI Taxonomy" id="1503961"/>
    <lineage>
        <taxon>Bacteria</taxon>
        <taxon>Bacillati</taxon>
        <taxon>Bacillota</taxon>
        <taxon>Bacilli</taxon>
        <taxon>Bacillales</taxon>
        <taxon>Bacillaceae</taxon>
        <taxon>Evansella</taxon>
    </lineage>
</organism>